<dbReference type="InterPro" id="IPR010431">
    <property type="entry name" value="Fascin"/>
</dbReference>
<organism evidence="1 2">
    <name type="scientific">Zingiber officinale</name>
    <name type="common">Ginger</name>
    <name type="synonym">Amomum zingiber</name>
    <dbReference type="NCBI Taxonomy" id="94328"/>
    <lineage>
        <taxon>Eukaryota</taxon>
        <taxon>Viridiplantae</taxon>
        <taxon>Streptophyta</taxon>
        <taxon>Embryophyta</taxon>
        <taxon>Tracheophyta</taxon>
        <taxon>Spermatophyta</taxon>
        <taxon>Magnoliopsida</taxon>
        <taxon>Liliopsida</taxon>
        <taxon>Zingiberales</taxon>
        <taxon>Zingiberaceae</taxon>
        <taxon>Zingiber</taxon>
    </lineage>
</organism>
<dbReference type="PANTHER" id="PTHR10551:SF9">
    <property type="entry name" value="FASCIN-2"/>
    <property type="match status" value="1"/>
</dbReference>
<dbReference type="GO" id="GO:0016477">
    <property type="term" value="P:cell migration"/>
    <property type="evidence" value="ECO:0007669"/>
    <property type="project" value="TreeGrafter"/>
</dbReference>
<protein>
    <submittedName>
        <fullName evidence="1">Uncharacterized protein</fullName>
    </submittedName>
</protein>
<proteinExistence type="predicted"/>
<dbReference type="PANTHER" id="PTHR10551">
    <property type="entry name" value="FASCIN"/>
    <property type="match status" value="1"/>
</dbReference>
<gene>
    <name evidence="1" type="ORF">ZIOFF_040542</name>
</gene>
<dbReference type="GO" id="GO:0005737">
    <property type="term" value="C:cytoplasm"/>
    <property type="evidence" value="ECO:0007669"/>
    <property type="project" value="TreeGrafter"/>
</dbReference>
<sequence length="166" mass="18268">MLYASCGEYLSGNFSSDVLEVTEERTLMANYQGGPGWDNNEATFEMTIVHQLLGDFQLANGYGHDKAEEILMDHRSNFVSSQDFAFLSQHGINTVRIPVGWWIAYDPDPPAPFIGGSLAALDRAFAWAENHSLKKCIIDLHAAPGSQNGFEHSASRDGSISWLSEA</sequence>
<dbReference type="GO" id="GO:0051015">
    <property type="term" value="F:actin filament binding"/>
    <property type="evidence" value="ECO:0007669"/>
    <property type="project" value="InterPro"/>
</dbReference>
<keyword evidence="2" id="KW-1185">Reference proteome</keyword>
<accession>A0A8J5GCN6</accession>
<dbReference type="GO" id="GO:0015629">
    <property type="term" value="C:actin cytoskeleton"/>
    <property type="evidence" value="ECO:0007669"/>
    <property type="project" value="TreeGrafter"/>
</dbReference>
<dbReference type="GO" id="GO:0051017">
    <property type="term" value="P:actin filament bundle assembly"/>
    <property type="evidence" value="ECO:0007669"/>
    <property type="project" value="TreeGrafter"/>
</dbReference>
<comment type="caution">
    <text evidence="1">The sequence shown here is derived from an EMBL/GenBank/DDBJ whole genome shotgun (WGS) entry which is preliminary data.</text>
</comment>
<dbReference type="SUPFAM" id="SSF51445">
    <property type="entry name" value="(Trans)glycosidases"/>
    <property type="match status" value="1"/>
</dbReference>
<dbReference type="EMBL" id="JACMSC010000011">
    <property type="protein sequence ID" value="KAG6500692.1"/>
    <property type="molecule type" value="Genomic_DNA"/>
</dbReference>
<dbReference type="Proteomes" id="UP000734854">
    <property type="component" value="Unassembled WGS sequence"/>
</dbReference>
<evidence type="ECO:0000313" key="2">
    <source>
        <dbReference type="Proteomes" id="UP000734854"/>
    </source>
</evidence>
<evidence type="ECO:0000313" key="1">
    <source>
        <dbReference type="EMBL" id="KAG6500692.1"/>
    </source>
</evidence>
<reference evidence="1 2" key="1">
    <citation type="submission" date="2020-08" db="EMBL/GenBank/DDBJ databases">
        <title>Plant Genome Project.</title>
        <authorList>
            <person name="Zhang R.-G."/>
        </authorList>
    </citation>
    <scope>NUCLEOTIDE SEQUENCE [LARGE SCALE GENOMIC DNA]</scope>
    <source>
        <tissue evidence="1">Rhizome</tissue>
    </source>
</reference>
<dbReference type="AlphaFoldDB" id="A0A8J5GCN6"/>
<dbReference type="GO" id="GO:0007163">
    <property type="term" value="P:establishment or maintenance of cell polarity"/>
    <property type="evidence" value="ECO:0007669"/>
    <property type="project" value="TreeGrafter"/>
</dbReference>
<dbReference type="InterPro" id="IPR017853">
    <property type="entry name" value="GH"/>
</dbReference>
<name>A0A8J5GCN6_ZINOF</name>
<dbReference type="Gene3D" id="3.20.20.80">
    <property type="entry name" value="Glycosidases"/>
    <property type="match status" value="1"/>
</dbReference>